<dbReference type="Pfam" id="PF11104">
    <property type="entry name" value="PilM_2"/>
    <property type="match status" value="1"/>
</dbReference>
<dbReference type="EMBL" id="JALBUT010000001">
    <property type="protein sequence ID" value="MDX8414786.1"/>
    <property type="molecule type" value="Genomic_DNA"/>
</dbReference>
<accession>A0ABU4WE06</accession>
<proteinExistence type="predicted"/>
<dbReference type="RefSeq" id="WP_370396233.1">
    <property type="nucleotide sequence ID" value="NZ_JALBUT010000001.1"/>
</dbReference>
<sequence>MSQKSKLIINCGTTQVSAGLFSVSGGRLVLESFDVRDLEYDFGMPEAWLSALNAALKSMRLSGKANVIVPTANILTKTITVPHVDDVAKRDEVVEFEARKNIPYDLSEVTWGYQVIADDGIEAEVLLVSMKTGVADDICLSVSMGGLSTANLEPSSILDYNAWKYCGLEDNVMILNIGAKASNLIIVRGDSDFFVRSVPIGGNAITQSISDNLGKSFMQAESIKRKVLADAAEMASNDAVAEIIKNGVITVSKRISTELKRSILSYKRKGAATPQKLYLTGRGALTTGLAEYLCEELKADVQFLDVLSNLTVSPSVNGEKLKDASVHLSELVGEAARMVLPSSVGINLLPRHIVEESAFKRKMPLLFLGAALLAAAVVPPFMALQESIKFNDAKFREFNSRIPALEQDAVALAEKRDAANVLVDKIADLDILAKSKSNWINLFAEFEKSLFEEKDVWLDDLKVIRTKTKDGKPDYRLQFSGRLLLKDVGDDNTYDAKAALEKIKALLSKFEKSSFIEKIDDISTDNTNPRILKFNFTSVVKSDKPI</sequence>
<dbReference type="InterPro" id="IPR043129">
    <property type="entry name" value="ATPase_NBD"/>
</dbReference>
<evidence type="ECO:0000313" key="1">
    <source>
        <dbReference type="EMBL" id="MDX8414786.1"/>
    </source>
</evidence>
<gene>
    <name evidence="1" type="ORF">MOX91_01110</name>
</gene>
<keyword evidence="2" id="KW-1185">Reference proteome</keyword>
<reference evidence="1 2" key="1">
    <citation type="submission" date="2022-03" db="EMBL/GenBank/DDBJ databases">
        <title>Novel taxa within the pig intestine.</title>
        <authorList>
            <person name="Wylensek D."/>
            <person name="Bishof K."/>
            <person name="Afrizal A."/>
            <person name="Clavel T."/>
        </authorList>
    </citation>
    <scope>NUCLEOTIDE SEQUENCE [LARGE SCALE GENOMIC DNA]</scope>
    <source>
        <strain evidence="1 2">CLA-KB-P66</strain>
    </source>
</reference>
<protein>
    <submittedName>
        <fullName evidence="1">Pilus assembly protein PilM</fullName>
    </submittedName>
</protein>
<dbReference type="PANTHER" id="PTHR32432:SF3">
    <property type="entry name" value="ETHANOLAMINE UTILIZATION PROTEIN EUTJ"/>
    <property type="match status" value="1"/>
</dbReference>
<dbReference type="Gene3D" id="3.30.420.40">
    <property type="match status" value="2"/>
</dbReference>
<dbReference type="PANTHER" id="PTHR32432">
    <property type="entry name" value="CELL DIVISION PROTEIN FTSA-RELATED"/>
    <property type="match status" value="1"/>
</dbReference>
<comment type="caution">
    <text evidence="1">The sequence shown here is derived from an EMBL/GenBank/DDBJ whole genome shotgun (WGS) entry which is preliminary data.</text>
</comment>
<dbReference type="InterPro" id="IPR050696">
    <property type="entry name" value="FtsA/MreB"/>
</dbReference>
<dbReference type="CDD" id="cd24049">
    <property type="entry name" value="ASKHA_NBD_PilM"/>
    <property type="match status" value="1"/>
</dbReference>
<dbReference type="Proteomes" id="UP001275932">
    <property type="component" value="Unassembled WGS sequence"/>
</dbReference>
<evidence type="ECO:0000313" key="2">
    <source>
        <dbReference type="Proteomes" id="UP001275932"/>
    </source>
</evidence>
<dbReference type="Gene3D" id="3.30.1490.300">
    <property type="match status" value="1"/>
</dbReference>
<dbReference type="InterPro" id="IPR005883">
    <property type="entry name" value="PilM"/>
</dbReference>
<organism evidence="1 2">
    <name type="scientific">Intestinicryptomonas porci</name>
    <dbReference type="NCBI Taxonomy" id="2926320"/>
    <lineage>
        <taxon>Bacteria</taxon>
        <taxon>Pseudomonadati</taxon>
        <taxon>Verrucomicrobiota</taxon>
        <taxon>Opitutia</taxon>
        <taxon>Opitutales</taxon>
        <taxon>Intestinicryptomonaceae</taxon>
        <taxon>Intestinicryptomonas</taxon>
    </lineage>
</organism>
<name>A0ABU4WE06_9BACT</name>
<dbReference type="SUPFAM" id="SSF53067">
    <property type="entry name" value="Actin-like ATPase domain"/>
    <property type="match status" value="1"/>
</dbReference>